<proteinExistence type="predicted"/>
<dbReference type="AlphaFoldDB" id="A0A1E7DSY2"/>
<protein>
    <submittedName>
        <fullName evidence="1">Uncharacterized protein</fullName>
    </submittedName>
</protein>
<keyword evidence="2" id="KW-1185">Reference proteome</keyword>
<sequence>MQRFQKIMNQSRDDLRKTKWKDHREQVTGLFDEVFSKREYVNKIGVFGAGNCDDLDIEYLSSKANSIYLIDVDLESMKNGIKDLPESVRIKIELVELDVTGLNEINFYNNFASLLEKKGKAKKIVKYLIEISNSLERISRRSLNDLNKDFDIIASSAIYTQLFYNWAFTILSEYQNKYDKKEYNKILDGIIFLRNKIIVAYNDSLFDMCGENGFLISWSDALPIRPGYIPIINKGLKEALALVSSSGYQAALIGIQDIVTKIEVSSLLTRYWKWDFSENKEYLTFGICGEIKKN</sequence>
<evidence type="ECO:0000313" key="1">
    <source>
        <dbReference type="EMBL" id="OES45798.1"/>
    </source>
</evidence>
<gene>
    <name evidence="1" type="ORF">BA724_03055</name>
</gene>
<dbReference type="RefSeq" id="WP_069937795.1">
    <property type="nucleotide sequence ID" value="NZ_MAMP01000012.1"/>
</dbReference>
<reference evidence="1 2" key="1">
    <citation type="submission" date="2016-06" db="EMBL/GenBank/DDBJ databases">
        <title>Domibacillus iocasae genome sequencing.</title>
        <authorList>
            <person name="Verma A."/>
            <person name="Pal Y."/>
            <person name="Ojha A.K."/>
            <person name="Krishnamurthi S."/>
        </authorList>
    </citation>
    <scope>NUCLEOTIDE SEQUENCE [LARGE SCALE GENOMIC DNA]</scope>
    <source>
        <strain evidence="1 2">DSM 29979</strain>
    </source>
</reference>
<accession>A0A1E7DSY2</accession>
<name>A0A1E7DSY2_9BACI</name>
<dbReference type="OrthoDB" id="2029026at2"/>
<dbReference type="EMBL" id="MAMP01000012">
    <property type="protein sequence ID" value="OES45798.1"/>
    <property type="molecule type" value="Genomic_DNA"/>
</dbReference>
<evidence type="ECO:0000313" key="2">
    <source>
        <dbReference type="Proteomes" id="UP000095658"/>
    </source>
</evidence>
<dbReference type="Proteomes" id="UP000095658">
    <property type="component" value="Unassembled WGS sequence"/>
</dbReference>
<organism evidence="1 2">
    <name type="scientific">Domibacillus iocasae</name>
    <dbReference type="NCBI Taxonomy" id="1714016"/>
    <lineage>
        <taxon>Bacteria</taxon>
        <taxon>Bacillati</taxon>
        <taxon>Bacillota</taxon>
        <taxon>Bacilli</taxon>
        <taxon>Bacillales</taxon>
        <taxon>Bacillaceae</taxon>
        <taxon>Domibacillus</taxon>
    </lineage>
</organism>
<comment type="caution">
    <text evidence="1">The sequence shown here is derived from an EMBL/GenBank/DDBJ whole genome shotgun (WGS) entry which is preliminary data.</text>
</comment>
<dbReference type="STRING" id="1714016.BA724_03055"/>